<dbReference type="PROSITE" id="PS00624">
    <property type="entry name" value="GMC_OXRED_2"/>
    <property type="match status" value="1"/>
</dbReference>
<evidence type="ECO:0000256" key="3">
    <source>
        <dbReference type="ARBA" id="ARBA00022630"/>
    </source>
</evidence>
<keyword evidence="5" id="KW-0560">Oxidoreductase</keyword>
<dbReference type="Pfam" id="PF05199">
    <property type="entry name" value="GMC_oxred_C"/>
    <property type="match status" value="1"/>
</dbReference>
<keyword evidence="11" id="KW-1185">Reference proteome</keyword>
<proteinExistence type="inferred from homology"/>
<feature type="domain" description="Glucose-methanol-choline oxidoreductase N-terminal" evidence="9">
    <location>
        <begin position="275"/>
        <end position="289"/>
    </location>
</feature>
<evidence type="ECO:0000256" key="5">
    <source>
        <dbReference type="ARBA" id="ARBA00023002"/>
    </source>
</evidence>
<dbReference type="Pfam" id="PF00732">
    <property type="entry name" value="GMC_oxred_N"/>
    <property type="match status" value="1"/>
</dbReference>
<comment type="caution">
    <text evidence="10">The sequence shown here is derived from an EMBL/GenBank/DDBJ whole genome shotgun (WGS) entry which is preliminary data.</text>
</comment>
<dbReference type="PROSITE" id="PS00623">
    <property type="entry name" value="GMC_OXRED_1"/>
    <property type="match status" value="1"/>
</dbReference>
<evidence type="ECO:0000256" key="4">
    <source>
        <dbReference type="ARBA" id="ARBA00022827"/>
    </source>
</evidence>
<evidence type="ECO:0000256" key="2">
    <source>
        <dbReference type="ARBA" id="ARBA00010790"/>
    </source>
</evidence>
<evidence type="ECO:0000256" key="7">
    <source>
        <dbReference type="RuleBase" id="RU003968"/>
    </source>
</evidence>
<organism evidence="10 11">
    <name type="scientific">Xylaria bambusicola</name>
    <dbReference type="NCBI Taxonomy" id="326684"/>
    <lineage>
        <taxon>Eukaryota</taxon>
        <taxon>Fungi</taxon>
        <taxon>Dikarya</taxon>
        <taxon>Ascomycota</taxon>
        <taxon>Pezizomycotina</taxon>
        <taxon>Sordariomycetes</taxon>
        <taxon>Xylariomycetidae</taxon>
        <taxon>Xylariales</taxon>
        <taxon>Xylariaceae</taxon>
        <taxon>Xylaria</taxon>
    </lineage>
</organism>
<dbReference type="InterPro" id="IPR036188">
    <property type="entry name" value="FAD/NAD-bd_sf"/>
</dbReference>
<dbReference type="InterPro" id="IPR007867">
    <property type="entry name" value="GMC_OxRtase_C"/>
</dbReference>
<comment type="cofactor">
    <cofactor evidence="1 6">
        <name>FAD</name>
        <dbReference type="ChEBI" id="CHEBI:57692"/>
    </cofactor>
</comment>
<dbReference type="Proteomes" id="UP001305414">
    <property type="component" value="Unassembled WGS sequence"/>
</dbReference>
<evidence type="ECO:0000256" key="1">
    <source>
        <dbReference type="ARBA" id="ARBA00001974"/>
    </source>
</evidence>
<dbReference type="Gene3D" id="3.50.50.60">
    <property type="entry name" value="FAD/NAD(P)-binding domain"/>
    <property type="match status" value="1"/>
</dbReference>
<dbReference type="PANTHER" id="PTHR11552:SF201">
    <property type="entry name" value="GLUCOSE-METHANOL-CHOLINE OXIDOREDUCTASE N-TERMINAL DOMAIN-CONTAINING PROTEIN"/>
    <property type="match status" value="1"/>
</dbReference>
<dbReference type="SUPFAM" id="SSF54373">
    <property type="entry name" value="FAD-linked reductases, C-terminal domain"/>
    <property type="match status" value="1"/>
</dbReference>
<dbReference type="InterPro" id="IPR012132">
    <property type="entry name" value="GMC_OxRdtase"/>
</dbReference>
<protein>
    <recommendedName>
        <fullName evidence="8 9">Glucose-methanol-choline oxidoreductase N-terminal domain-containing protein</fullName>
    </recommendedName>
</protein>
<dbReference type="SUPFAM" id="SSF51905">
    <property type="entry name" value="FAD/NAD(P)-binding domain"/>
    <property type="match status" value="1"/>
</dbReference>
<dbReference type="GO" id="GO:0016614">
    <property type="term" value="F:oxidoreductase activity, acting on CH-OH group of donors"/>
    <property type="evidence" value="ECO:0007669"/>
    <property type="project" value="InterPro"/>
</dbReference>
<evidence type="ECO:0000256" key="6">
    <source>
        <dbReference type="PIRSR" id="PIRSR000137-2"/>
    </source>
</evidence>
<dbReference type="PANTHER" id="PTHR11552">
    <property type="entry name" value="GLUCOSE-METHANOL-CHOLINE GMC OXIDOREDUCTASE"/>
    <property type="match status" value="1"/>
</dbReference>
<dbReference type="AlphaFoldDB" id="A0AAN7Z929"/>
<evidence type="ECO:0000313" key="11">
    <source>
        <dbReference type="Proteomes" id="UP001305414"/>
    </source>
</evidence>
<evidence type="ECO:0000259" key="9">
    <source>
        <dbReference type="PROSITE" id="PS00624"/>
    </source>
</evidence>
<dbReference type="PIRSF" id="PIRSF000137">
    <property type="entry name" value="Alcohol_oxidase"/>
    <property type="match status" value="1"/>
</dbReference>
<accession>A0AAN7Z929</accession>
<evidence type="ECO:0000313" key="10">
    <source>
        <dbReference type="EMBL" id="KAK5633877.1"/>
    </source>
</evidence>
<sequence length="591" mass="64030">MTCPNAYDFVIIGGGTAGLVVATRLSDGYKHNVLVIEAGADHTENSQVQIPALFDSLKGTDLDWKFKSEPHPALGGRIIDLNQGKALGGSSAINAFVFVPPTKRLIDSWQESENGGWNWDNLQPYFSKSYAPPPSTDTSSSISLSMDELATSNKDAIGPIQTSFLGSCTDLVRENGIKAFDVEHRLMRGDPFVSPSVGTFSFLSSIHPETKERSYSASAYYLPVRDRENIHVLTNAEATKVVFDKAEVDRATHASGVEYKDRGTTSIKEVILAAGALQSPKILELSGVGDEKLLHQLGIEVVVDLPAVGENLQDHVLASISFKAIDAVDTVDTLGALVRQEREAVTQAMQDYGNNRTSPMSHVGVTSYAYLPINSPQGHQAVEELLNHNRPHAGGFSSQRNLAYFEIAERSLLDPNEPTAGYLSVSAQTAQSTGSLAMPSRGPLPVHIQSKDHSASPVIDPKYLSSPVDMEALAQHMLEIERIASTSSMSKLLKQLLRRGDPASHITTAEVAKQYLRNCAISMWHFGCTYAMLPKDKGGIVDTDLEVHGIDNLRVVDASALPTISTVNLQATIYAFAERAYDILKAARGNE</sequence>
<feature type="binding site" evidence="6">
    <location>
        <begin position="94"/>
        <end position="97"/>
    </location>
    <ligand>
        <name>FAD</name>
        <dbReference type="ChEBI" id="CHEBI:57692"/>
    </ligand>
</feature>
<keyword evidence="4 6" id="KW-0274">FAD</keyword>
<dbReference type="EMBL" id="JAWHQM010000036">
    <property type="protein sequence ID" value="KAK5633877.1"/>
    <property type="molecule type" value="Genomic_DNA"/>
</dbReference>
<feature type="domain" description="Glucose-methanol-choline oxidoreductase N-terminal" evidence="8">
    <location>
        <begin position="84"/>
        <end position="107"/>
    </location>
</feature>
<reference evidence="10 11" key="1">
    <citation type="submission" date="2023-10" db="EMBL/GenBank/DDBJ databases">
        <title>Draft genome sequence of Xylaria bambusicola isolate GMP-LS, the root and basal stem rot pathogen of sugarcane in Indonesia.</title>
        <authorList>
            <person name="Selvaraj P."/>
            <person name="Muralishankar V."/>
            <person name="Muruganantham S."/>
            <person name="Sp S."/>
            <person name="Haryani S."/>
            <person name="Lau K.J.X."/>
            <person name="Naqvi N.I."/>
        </authorList>
    </citation>
    <scope>NUCLEOTIDE SEQUENCE [LARGE SCALE GENOMIC DNA]</scope>
    <source>
        <strain evidence="10">GMP-LS</strain>
    </source>
</reference>
<dbReference type="InterPro" id="IPR000172">
    <property type="entry name" value="GMC_OxRdtase_N"/>
</dbReference>
<dbReference type="Gene3D" id="3.30.560.10">
    <property type="entry name" value="Glucose Oxidase, domain 3"/>
    <property type="match status" value="1"/>
</dbReference>
<name>A0AAN7Z929_9PEZI</name>
<evidence type="ECO:0000259" key="8">
    <source>
        <dbReference type="PROSITE" id="PS00623"/>
    </source>
</evidence>
<comment type="similarity">
    <text evidence="2 7">Belongs to the GMC oxidoreductase family.</text>
</comment>
<gene>
    <name evidence="10" type="ORF">RRF57_009591</name>
</gene>
<dbReference type="GO" id="GO:0050660">
    <property type="term" value="F:flavin adenine dinucleotide binding"/>
    <property type="evidence" value="ECO:0007669"/>
    <property type="project" value="InterPro"/>
</dbReference>
<keyword evidence="3 7" id="KW-0285">Flavoprotein</keyword>
<feature type="binding site" evidence="6">
    <location>
        <begin position="524"/>
        <end position="525"/>
    </location>
    <ligand>
        <name>FAD</name>
        <dbReference type="ChEBI" id="CHEBI:57692"/>
    </ligand>
</feature>